<keyword evidence="1" id="KW-0472">Membrane</keyword>
<name>A0A1X4JLS6_9LACO</name>
<gene>
    <name evidence="2" type="ORF">B9D04_03540</name>
</gene>
<feature type="transmembrane region" description="Helical" evidence="1">
    <location>
        <begin position="100"/>
        <end position="118"/>
    </location>
</feature>
<reference evidence="2 3" key="1">
    <citation type="submission" date="2017-04" db="EMBL/GenBank/DDBJ databases">
        <title>The genome sequence of Weissella cibaria isolated from wild Drosophila.</title>
        <authorList>
            <person name="Ricks N.J."/>
            <person name="Carroll C."/>
            <person name="Walters A."/>
            <person name="Newell P.D."/>
            <person name="Chaston J.M."/>
        </authorList>
    </citation>
    <scope>NUCLEOTIDE SEQUENCE [LARGE SCALE GENOMIC DNA]</scope>
    <source>
        <strain evidence="2 3">DmW_103</strain>
    </source>
</reference>
<evidence type="ECO:0000313" key="3">
    <source>
        <dbReference type="Proteomes" id="UP000193588"/>
    </source>
</evidence>
<comment type="caution">
    <text evidence="2">The sequence shown here is derived from an EMBL/GenBank/DDBJ whole genome shotgun (WGS) entry which is preliminary data.</text>
</comment>
<dbReference type="EMBL" id="NDXJ01000005">
    <property type="protein sequence ID" value="OSP89603.1"/>
    <property type="molecule type" value="Genomic_DNA"/>
</dbReference>
<dbReference type="RefSeq" id="WP_085637921.1">
    <property type="nucleotide sequence ID" value="NZ_NDXJ01000005.1"/>
</dbReference>
<feature type="transmembrane region" description="Helical" evidence="1">
    <location>
        <begin position="43"/>
        <end position="66"/>
    </location>
</feature>
<proteinExistence type="predicted"/>
<dbReference type="AlphaFoldDB" id="A0A1X4JLS6"/>
<evidence type="ECO:0000313" key="2">
    <source>
        <dbReference type="EMBL" id="OSP89603.1"/>
    </source>
</evidence>
<protein>
    <submittedName>
        <fullName evidence="2">Uncharacterized protein</fullName>
    </submittedName>
</protein>
<accession>A0A1X4JLS6</accession>
<feature type="transmembrane region" description="Helical" evidence="1">
    <location>
        <begin position="151"/>
        <end position="178"/>
    </location>
</feature>
<feature type="transmembrane region" description="Helical" evidence="1">
    <location>
        <begin position="198"/>
        <end position="221"/>
    </location>
</feature>
<feature type="transmembrane region" description="Helical" evidence="1">
    <location>
        <begin position="17"/>
        <end position="37"/>
    </location>
</feature>
<sequence length="228" mass="25895">MTSSIIAIEFIKNRKRLLPAVLISYLVITVILALYLPRLTHPGQFIVLVKLFVGIFAPLLMSVSIIQTVQHDRTAGNFMITTHLQNPYFIWGEMQVVTHWIFHTLLAIISYVILSHVAHVTINWLPSLILLNLLMVAQITYLLARNLNSVLSYLIVAGATIIALIAETALFDYTMFFMPTTWLIRFSYMASIGFDQHALLVVSLKLFIFINILLVLVNYLISKIKPLP</sequence>
<keyword evidence="1" id="KW-0812">Transmembrane</keyword>
<keyword evidence="1" id="KW-1133">Transmembrane helix</keyword>
<dbReference type="Proteomes" id="UP000193588">
    <property type="component" value="Unassembled WGS sequence"/>
</dbReference>
<organism evidence="2 3">
    <name type="scientific">Weissella cibaria</name>
    <dbReference type="NCBI Taxonomy" id="137591"/>
    <lineage>
        <taxon>Bacteria</taxon>
        <taxon>Bacillati</taxon>
        <taxon>Bacillota</taxon>
        <taxon>Bacilli</taxon>
        <taxon>Lactobacillales</taxon>
        <taxon>Lactobacillaceae</taxon>
        <taxon>Weissella</taxon>
    </lineage>
</organism>
<feature type="transmembrane region" description="Helical" evidence="1">
    <location>
        <begin position="124"/>
        <end position="144"/>
    </location>
</feature>
<evidence type="ECO:0000256" key="1">
    <source>
        <dbReference type="SAM" id="Phobius"/>
    </source>
</evidence>